<comment type="caution">
    <text evidence="10">The sequence shown here is derived from an EMBL/GenBank/DDBJ whole genome shotgun (WGS) entry which is preliminary data.</text>
</comment>
<dbReference type="OrthoDB" id="9766614at2"/>
<keyword evidence="6 7" id="KW-0413">Isomerase</keyword>
<dbReference type="NCBIfam" id="NF009489">
    <property type="entry name" value="PRK12851.1"/>
    <property type="match status" value="1"/>
</dbReference>
<evidence type="ECO:0000256" key="1">
    <source>
        <dbReference type="ARBA" id="ARBA00006607"/>
    </source>
</evidence>
<dbReference type="NCBIfam" id="TIGR02348">
    <property type="entry name" value="GroEL"/>
    <property type="match status" value="1"/>
</dbReference>
<dbReference type="GO" id="GO:0005524">
    <property type="term" value="F:ATP binding"/>
    <property type="evidence" value="ECO:0007669"/>
    <property type="project" value="UniProtKB-UniRule"/>
</dbReference>
<dbReference type="CDD" id="cd03344">
    <property type="entry name" value="GroEL"/>
    <property type="match status" value="1"/>
</dbReference>
<feature type="binding site" evidence="7">
    <location>
        <position position="415"/>
    </location>
    <ligand>
        <name>ATP</name>
        <dbReference type="ChEBI" id="CHEBI:30616"/>
    </ligand>
</feature>
<dbReference type="HAMAP" id="MF_00600">
    <property type="entry name" value="CH60"/>
    <property type="match status" value="1"/>
</dbReference>
<dbReference type="InterPro" id="IPR027409">
    <property type="entry name" value="GroEL-like_apical_dom_sf"/>
</dbReference>
<dbReference type="Pfam" id="PF00118">
    <property type="entry name" value="Cpn60_TCP1"/>
    <property type="match status" value="1"/>
</dbReference>
<dbReference type="Gene3D" id="3.30.260.10">
    <property type="entry name" value="TCP-1-like chaperonin intermediate domain"/>
    <property type="match status" value="1"/>
</dbReference>
<dbReference type="NCBIfam" id="NF009488">
    <property type="entry name" value="PRK12850.1"/>
    <property type="match status" value="1"/>
</dbReference>
<dbReference type="PANTHER" id="PTHR45633">
    <property type="entry name" value="60 KDA HEAT SHOCK PROTEIN, MITOCHONDRIAL"/>
    <property type="match status" value="1"/>
</dbReference>
<dbReference type="GO" id="GO:0140662">
    <property type="term" value="F:ATP-dependent protein folding chaperone"/>
    <property type="evidence" value="ECO:0007669"/>
    <property type="project" value="InterPro"/>
</dbReference>
<dbReference type="RefSeq" id="WP_111357444.1">
    <property type="nucleotide sequence ID" value="NZ_NHSK01000057.1"/>
</dbReference>
<evidence type="ECO:0000256" key="6">
    <source>
        <dbReference type="ARBA" id="ARBA00023235"/>
    </source>
</evidence>
<dbReference type="InterPro" id="IPR027410">
    <property type="entry name" value="TCP-1-like_intermed_sf"/>
</dbReference>
<dbReference type="SUPFAM" id="SSF52029">
    <property type="entry name" value="GroEL apical domain-like"/>
    <property type="match status" value="1"/>
</dbReference>
<dbReference type="GO" id="GO:0005737">
    <property type="term" value="C:cytoplasm"/>
    <property type="evidence" value="ECO:0007669"/>
    <property type="project" value="UniProtKB-SubCell"/>
</dbReference>
<dbReference type="InterPro" id="IPR002423">
    <property type="entry name" value="Cpn60/GroEL/TCP-1"/>
</dbReference>
<dbReference type="GO" id="GO:0051082">
    <property type="term" value="F:unfolded protein binding"/>
    <property type="evidence" value="ECO:0007669"/>
    <property type="project" value="UniProtKB-UniRule"/>
</dbReference>
<dbReference type="Proteomes" id="UP000248863">
    <property type="component" value="Unassembled WGS sequence"/>
</dbReference>
<comment type="subunit">
    <text evidence="7 9">Forms a cylinder of 14 subunits composed of two heptameric rings stacked back-to-back. Interacts with the co-chaperonin GroES.</text>
</comment>
<evidence type="ECO:0000256" key="7">
    <source>
        <dbReference type="HAMAP-Rule" id="MF_00600"/>
    </source>
</evidence>
<proteinExistence type="inferred from homology"/>
<evidence type="ECO:0000256" key="5">
    <source>
        <dbReference type="ARBA" id="ARBA00023186"/>
    </source>
</evidence>
<dbReference type="InterPro" id="IPR018370">
    <property type="entry name" value="Chaperonin_Cpn60_CS"/>
</dbReference>
<comment type="caution">
    <text evidence="7">Lacks conserved residue(s) required for the propagation of feature annotation.</text>
</comment>
<evidence type="ECO:0000256" key="8">
    <source>
        <dbReference type="RuleBase" id="RU000418"/>
    </source>
</evidence>
<dbReference type="NCBIfam" id="NF000592">
    <property type="entry name" value="PRK00013.1"/>
    <property type="match status" value="1"/>
</dbReference>
<dbReference type="Gene3D" id="1.10.560.10">
    <property type="entry name" value="GroEL-like equatorial domain"/>
    <property type="match status" value="1"/>
</dbReference>
<dbReference type="FunFam" id="3.50.7.10:FF:000001">
    <property type="entry name" value="60 kDa chaperonin"/>
    <property type="match status" value="1"/>
</dbReference>
<evidence type="ECO:0000256" key="9">
    <source>
        <dbReference type="RuleBase" id="RU000419"/>
    </source>
</evidence>
<name>A0A327KMQ7_9BRAD</name>
<evidence type="ECO:0000256" key="2">
    <source>
        <dbReference type="ARBA" id="ARBA00022490"/>
    </source>
</evidence>
<dbReference type="SUPFAM" id="SSF48592">
    <property type="entry name" value="GroEL equatorial domain-like"/>
    <property type="match status" value="1"/>
</dbReference>
<dbReference type="GO" id="GO:0042026">
    <property type="term" value="P:protein refolding"/>
    <property type="evidence" value="ECO:0007669"/>
    <property type="project" value="UniProtKB-UniRule"/>
</dbReference>
<feature type="binding site" evidence="7">
    <location>
        <position position="496"/>
    </location>
    <ligand>
        <name>ATP</name>
        <dbReference type="ChEBI" id="CHEBI:30616"/>
    </ligand>
</feature>
<evidence type="ECO:0000313" key="11">
    <source>
        <dbReference type="Proteomes" id="UP000248863"/>
    </source>
</evidence>
<dbReference type="InterPro" id="IPR027413">
    <property type="entry name" value="GROEL-like_equatorial_sf"/>
</dbReference>
<keyword evidence="11" id="KW-1185">Reference proteome</keyword>
<dbReference type="GO" id="GO:0016853">
    <property type="term" value="F:isomerase activity"/>
    <property type="evidence" value="ECO:0007669"/>
    <property type="project" value="UniProtKB-KW"/>
</dbReference>
<dbReference type="FunFam" id="1.10.560.10:FF:000001">
    <property type="entry name" value="60 kDa chaperonin"/>
    <property type="match status" value="1"/>
</dbReference>
<sequence>MAAKDVRFSTDARDKMLRGVDLLANAVKVTLGPKGRNVVIEKSFGAPRITKDGVTVAKEIELEDKFENMGAQMVREVASKTNDLAGDGTTTATVLAQAIVREGAKSVAAGMNPMDLKRGIEIAVQAVVKDIEKRAKKVGSSAEVAQVGTISANGDTAVGEMIAGAMQKVGNEGVITVEEAKALETELEVVEGMQFDRGYLSPYFITNAEKMTADLEDAYVLLHEKKLSGLQAMLPVLEAVVQSGKPLVIIAEDVEGEALATLVVNKLRGGLKVAAVKAPGFGDRRKAMLEDIAILTGGQVISEDLGIKLENVTVQMLGRAKKVLIEKEKTTIVDGAGKKADIEARVGQIKAQVEETTSDYDREKLQERLAKLAGGVAVIRVGGATEIEVKEKKDRVEDALNATRAAVEEGIVPGGGVALLRAKASVGKIKNENADVQAGINIVLKALEAPIRQIVENAGVEGSIVVGKILENKSETYGFDAQTEKYVDLVEAGIIDPAKVVRTALQDAASIAGLLVTTEAMVAELPKDKPAPAMPHGGGMGGMDF</sequence>
<dbReference type="Gene3D" id="3.50.7.10">
    <property type="entry name" value="GroEL"/>
    <property type="match status" value="1"/>
</dbReference>
<comment type="function">
    <text evidence="7 9">Together with its co-chaperonin GroES, plays an essential role in assisting protein folding. The GroEL-GroES system forms a nano-cage that allows encapsulation of the non-native substrate proteins and provides a physical environment optimized to promote and accelerate protein folding.</text>
</comment>
<comment type="similarity">
    <text evidence="1 7 8">Belongs to the chaperonin (HSP60) family.</text>
</comment>
<feature type="binding site" evidence="7">
    <location>
        <position position="51"/>
    </location>
    <ligand>
        <name>ATP</name>
        <dbReference type="ChEBI" id="CHEBI:30616"/>
    </ligand>
</feature>
<dbReference type="EMBL" id="NPEU01000117">
    <property type="protein sequence ID" value="RAI38602.1"/>
    <property type="molecule type" value="Genomic_DNA"/>
</dbReference>
<gene>
    <name evidence="7 10" type="primary">groL</name>
    <name evidence="7" type="synonym">groEL</name>
    <name evidence="10" type="ORF">CH338_12185</name>
</gene>
<keyword evidence="2 7" id="KW-0963">Cytoplasm</keyword>
<keyword evidence="4 7" id="KW-0067">ATP-binding</keyword>
<evidence type="ECO:0000313" key="10">
    <source>
        <dbReference type="EMBL" id="RAI38602.1"/>
    </source>
</evidence>
<dbReference type="SUPFAM" id="SSF54849">
    <property type="entry name" value="GroEL-intermediate domain like"/>
    <property type="match status" value="1"/>
</dbReference>
<evidence type="ECO:0000256" key="3">
    <source>
        <dbReference type="ARBA" id="ARBA00022741"/>
    </source>
</evidence>
<reference evidence="10 11" key="1">
    <citation type="submission" date="2017-07" db="EMBL/GenBank/DDBJ databases">
        <title>Draft Genome Sequences of Select Purple Nonsulfur Bacteria.</title>
        <authorList>
            <person name="Lasarre B."/>
            <person name="Mckinlay J.B."/>
        </authorList>
    </citation>
    <scope>NUCLEOTIDE SEQUENCE [LARGE SCALE GENOMIC DNA]</scope>
    <source>
        <strain evidence="10 11">DSM 11907</strain>
    </source>
</reference>
<evidence type="ECO:0000256" key="4">
    <source>
        <dbReference type="ARBA" id="ARBA00022840"/>
    </source>
</evidence>
<dbReference type="PRINTS" id="PR00298">
    <property type="entry name" value="CHAPERONIN60"/>
</dbReference>
<keyword evidence="3 7" id="KW-0547">Nucleotide-binding</keyword>
<feature type="binding site" evidence="7">
    <location>
        <begin position="30"/>
        <end position="33"/>
    </location>
    <ligand>
        <name>ATP</name>
        <dbReference type="ChEBI" id="CHEBI:30616"/>
    </ligand>
</feature>
<protein>
    <recommendedName>
        <fullName evidence="7">Chaperonin GroEL</fullName>
        <ecNumber evidence="7">5.6.1.7</ecNumber>
    </recommendedName>
    <alternativeName>
        <fullName evidence="7">60 kDa chaperonin</fullName>
    </alternativeName>
    <alternativeName>
        <fullName evidence="7">Chaperonin-60</fullName>
        <shortName evidence="7">Cpn60</shortName>
    </alternativeName>
</protein>
<accession>A0A327KMQ7</accession>
<dbReference type="NCBIfam" id="NF009487">
    <property type="entry name" value="PRK12849.1"/>
    <property type="match status" value="1"/>
</dbReference>
<organism evidence="10 11">
    <name type="scientific">Rhodoplanes elegans</name>
    <dbReference type="NCBI Taxonomy" id="29408"/>
    <lineage>
        <taxon>Bacteria</taxon>
        <taxon>Pseudomonadati</taxon>
        <taxon>Pseudomonadota</taxon>
        <taxon>Alphaproteobacteria</taxon>
        <taxon>Hyphomicrobiales</taxon>
        <taxon>Nitrobacteraceae</taxon>
        <taxon>Rhodoplanes</taxon>
    </lineage>
</organism>
<comment type="subcellular location">
    <subcellularLocation>
        <location evidence="7">Cytoplasm</location>
    </subcellularLocation>
</comment>
<dbReference type="EC" id="5.6.1.7" evidence="7"/>
<dbReference type="PROSITE" id="PS00296">
    <property type="entry name" value="CHAPERONINS_CPN60"/>
    <property type="match status" value="1"/>
</dbReference>
<dbReference type="AlphaFoldDB" id="A0A327KMQ7"/>
<dbReference type="InterPro" id="IPR001844">
    <property type="entry name" value="Cpn60/GroEL"/>
</dbReference>
<keyword evidence="5 7" id="KW-0143">Chaperone</keyword>
<feature type="binding site" evidence="7">
    <location>
        <begin position="87"/>
        <end position="91"/>
    </location>
    <ligand>
        <name>ATP</name>
        <dbReference type="ChEBI" id="CHEBI:30616"/>
    </ligand>
</feature>